<feature type="domain" description="ThuA-like" evidence="3">
    <location>
        <begin position="28"/>
        <end position="253"/>
    </location>
</feature>
<dbReference type="GeneID" id="6012888"/>
<evidence type="ECO:0000256" key="2">
    <source>
        <dbReference type="SAM" id="SignalP"/>
    </source>
</evidence>
<dbReference type="KEGG" id="cci:CC1G_06430"/>
<gene>
    <name evidence="4" type="ORF">CC1G_06430</name>
</gene>
<dbReference type="Proteomes" id="UP000001861">
    <property type="component" value="Unassembled WGS sequence"/>
</dbReference>
<organism evidence="4 5">
    <name type="scientific">Coprinopsis cinerea (strain Okayama-7 / 130 / ATCC MYA-4618 / FGSC 9003)</name>
    <name type="common">Inky cap fungus</name>
    <name type="synonym">Hormographiella aspergillata</name>
    <dbReference type="NCBI Taxonomy" id="240176"/>
    <lineage>
        <taxon>Eukaryota</taxon>
        <taxon>Fungi</taxon>
        <taxon>Dikarya</taxon>
        <taxon>Basidiomycota</taxon>
        <taxon>Agaricomycotina</taxon>
        <taxon>Agaricomycetes</taxon>
        <taxon>Agaricomycetidae</taxon>
        <taxon>Agaricales</taxon>
        <taxon>Agaricineae</taxon>
        <taxon>Psathyrellaceae</taxon>
        <taxon>Coprinopsis</taxon>
    </lineage>
</organism>
<sequence length="329" mass="35343">MRPPAVLKFALFLLFSTLGAGQQQHIARVLVYSATTGFRHDSIPTAIEALEANAESINSIFESTEDRGRFTDEYLSEFDAVVFLSTTGDVLDESGRAALQTYLNSGGNFVGIHSASDCLRNTSFFVRELGARFDYHADLQEANLDVIGPPHPSTEGLPSSWRIRDEMYNFDSDPRSIGATVILAADESSYVDNGPRRFDHGTPHPIAWFQVQGAGVEEGGIAGRSFYTSLGHLNETWEDPVFLSHVLGGISWVLQSNTTKASNLHALVGNPESVPIESSSTTGGGPGSTETSPTASVLPTAGDSDDSSAHRVLAPFLFWALAMATLSSL</sequence>
<dbReference type="PANTHER" id="PTHR40469:SF2">
    <property type="entry name" value="GALACTOSE-BINDING DOMAIN-LIKE SUPERFAMILY PROTEIN"/>
    <property type="match status" value="1"/>
</dbReference>
<accession>A8NU00</accession>
<dbReference type="RefSeq" id="XP_001836345.2">
    <property type="nucleotide sequence ID" value="XM_001836293.2"/>
</dbReference>
<dbReference type="Pfam" id="PF06283">
    <property type="entry name" value="ThuA"/>
    <property type="match status" value="1"/>
</dbReference>
<dbReference type="AlphaFoldDB" id="A8NU00"/>
<dbReference type="OrthoDB" id="3482285at2759"/>
<keyword evidence="5" id="KW-1185">Reference proteome</keyword>
<dbReference type="InParanoid" id="A8NU00"/>
<evidence type="ECO:0000313" key="5">
    <source>
        <dbReference type="Proteomes" id="UP000001861"/>
    </source>
</evidence>
<feature type="region of interest" description="Disordered" evidence="1">
    <location>
        <begin position="271"/>
        <end position="307"/>
    </location>
</feature>
<dbReference type="SUPFAM" id="SSF52317">
    <property type="entry name" value="Class I glutamine amidotransferase-like"/>
    <property type="match status" value="1"/>
</dbReference>
<reference evidence="4 5" key="1">
    <citation type="journal article" date="2010" name="Proc. Natl. Acad. Sci. U.S.A.">
        <title>Insights into evolution of multicellular fungi from the assembled chromosomes of the mushroom Coprinopsis cinerea (Coprinus cinereus).</title>
        <authorList>
            <person name="Stajich J.E."/>
            <person name="Wilke S.K."/>
            <person name="Ahren D."/>
            <person name="Au C.H."/>
            <person name="Birren B.W."/>
            <person name="Borodovsky M."/>
            <person name="Burns C."/>
            <person name="Canback B."/>
            <person name="Casselton L.A."/>
            <person name="Cheng C.K."/>
            <person name="Deng J."/>
            <person name="Dietrich F.S."/>
            <person name="Fargo D.C."/>
            <person name="Farman M.L."/>
            <person name="Gathman A.C."/>
            <person name="Goldberg J."/>
            <person name="Guigo R."/>
            <person name="Hoegger P.J."/>
            <person name="Hooker J.B."/>
            <person name="Huggins A."/>
            <person name="James T.Y."/>
            <person name="Kamada T."/>
            <person name="Kilaru S."/>
            <person name="Kodira C."/>
            <person name="Kues U."/>
            <person name="Kupfer D."/>
            <person name="Kwan H.S."/>
            <person name="Lomsadze A."/>
            <person name="Li W."/>
            <person name="Lilly W.W."/>
            <person name="Ma L.J."/>
            <person name="Mackey A.J."/>
            <person name="Manning G."/>
            <person name="Martin F."/>
            <person name="Muraguchi H."/>
            <person name="Natvig D.O."/>
            <person name="Palmerini H."/>
            <person name="Ramesh M.A."/>
            <person name="Rehmeyer C.J."/>
            <person name="Roe B.A."/>
            <person name="Shenoy N."/>
            <person name="Stanke M."/>
            <person name="Ter-Hovhannisyan V."/>
            <person name="Tunlid A."/>
            <person name="Velagapudi R."/>
            <person name="Vision T.J."/>
            <person name="Zeng Q."/>
            <person name="Zolan M.E."/>
            <person name="Pukkila P.J."/>
        </authorList>
    </citation>
    <scope>NUCLEOTIDE SEQUENCE [LARGE SCALE GENOMIC DNA]</scope>
    <source>
        <strain evidence="5">Okayama-7 / 130 / ATCC MYA-4618 / FGSC 9003</strain>
    </source>
</reference>
<dbReference type="PANTHER" id="PTHR40469">
    <property type="entry name" value="SECRETED GLYCOSYL HYDROLASE"/>
    <property type="match status" value="1"/>
</dbReference>
<dbReference type="InterPro" id="IPR029010">
    <property type="entry name" value="ThuA-like"/>
</dbReference>
<dbReference type="EMBL" id="AACS02000004">
    <property type="protein sequence ID" value="EAU85529.2"/>
    <property type="molecule type" value="Genomic_DNA"/>
</dbReference>
<evidence type="ECO:0000256" key="1">
    <source>
        <dbReference type="SAM" id="MobiDB-lite"/>
    </source>
</evidence>
<name>A8NU00_COPC7</name>
<dbReference type="VEuPathDB" id="FungiDB:CC1G_06430"/>
<proteinExistence type="predicted"/>
<feature type="signal peptide" evidence="2">
    <location>
        <begin position="1"/>
        <end position="21"/>
    </location>
</feature>
<evidence type="ECO:0000259" key="3">
    <source>
        <dbReference type="Pfam" id="PF06283"/>
    </source>
</evidence>
<protein>
    <submittedName>
        <fullName evidence="4">Glycosyl-hydrolase</fullName>
    </submittedName>
</protein>
<feature type="chain" id="PRO_5002727471" evidence="2">
    <location>
        <begin position="22"/>
        <end position="329"/>
    </location>
</feature>
<keyword evidence="2" id="KW-0732">Signal</keyword>
<dbReference type="OMA" id="FTDEWYD"/>
<dbReference type="HOGENOM" id="CLU_057383_0_0_1"/>
<evidence type="ECO:0000313" key="4">
    <source>
        <dbReference type="EMBL" id="EAU85529.2"/>
    </source>
</evidence>
<dbReference type="Gene3D" id="3.40.50.880">
    <property type="match status" value="1"/>
</dbReference>
<dbReference type="InterPro" id="IPR029062">
    <property type="entry name" value="Class_I_gatase-like"/>
</dbReference>
<dbReference type="eggNOG" id="ENOG502RZ2Z">
    <property type="taxonomic scope" value="Eukaryota"/>
</dbReference>
<comment type="caution">
    <text evidence="4">The sequence shown here is derived from an EMBL/GenBank/DDBJ whole genome shotgun (WGS) entry which is preliminary data.</text>
</comment>